<keyword evidence="17" id="KW-1185">Reference proteome</keyword>
<evidence type="ECO:0000256" key="5">
    <source>
        <dbReference type="ARBA" id="ARBA00022448"/>
    </source>
</evidence>
<dbReference type="GO" id="GO:0030672">
    <property type="term" value="C:synaptic vesicle membrane"/>
    <property type="evidence" value="ECO:0007669"/>
    <property type="project" value="UniProtKB-SubCell"/>
</dbReference>
<evidence type="ECO:0000256" key="11">
    <source>
        <dbReference type="ARBA" id="ARBA00042544"/>
    </source>
</evidence>
<evidence type="ECO:0000256" key="2">
    <source>
        <dbReference type="ARBA" id="ARBA00004221"/>
    </source>
</evidence>
<evidence type="ECO:0000259" key="14">
    <source>
        <dbReference type="Pfam" id="PF00006"/>
    </source>
</evidence>
<evidence type="ECO:0000256" key="10">
    <source>
        <dbReference type="ARBA" id="ARBA00039920"/>
    </source>
</evidence>
<dbReference type="InterPro" id="IPR022879">
    <property type="entry name" value="V-ATPase_su_B/beta"/>
</dbReference>
<comment type="subunit">
    <text evidence="13">V-ATPase is a heteromultimeric enzyme made up of two complexes: the ATP-hydrolytic V1 complex and the proton translocation V0 complex. The V1 complex consists of three catalytic AB heterodimers that form a heterohexamer, three peripheral stalks each consisting of EG heterodimers, one central rotor including subunits D and F, and the regulatory subunits C and H. The proton translocation complex V0 consists of the proton transport subunit a, a ring of proteolipid subunits c9c'', rotary subunit d, subunits e and f, and the accessory subunits ATP6AP1/Ac45 and ATP6AP2/PRR.</text>
</comment>
<protein>
    <recommendedName>
        <fullName evidence="10">V-type proton ATPase subunit B, brain isoform</fullName>
    </recommendedName>
    <alternativeName>
        <fullName evidence="11">Vacuolar proton pump subunit B 2</fullName>
    </alternativeName>
</protein>
<evidence type="ECO:0000256" key="9">
    <source>
        <dbReference type="ARBA" id="ARBA00037827"/>
    </source>
</evidence>
<evidence type="ECO:0000256" key="8">
    <source>
        <dbReference type="ARBA" id="ARBA00023329"/>
    </source>
</evidence>
<sequence>MNVAAFPKLPQGLDPVNILSTFDRRVCPSYSTVSGVNGPLVILDNVKFPRYAEIVHLTLPDGTRRSGQVLEVIGSKAVVQVFEGTSGIDAKKTACEFTGDILRTPVSEDMLGRVFNGSGKPIDRGPSVLAEDYLDIMGQPINPQCRIYPEEMIQTGISAIDGMNSIARGQKIPIFSAAGLPHNEIAAQICRQAGLVQKAKDVMDYSAENFAIVFAAMGVNMETARFFKSDFEENGSMDNVCLFLNLANDPTIERIITPRLALTTAEYLAYQCEKHVLVILTDMSSYAEALREVSAAREEVPGRRGFPGYMYTDLATIYERAGRVEGRNGSITQIPILTMPNDDITHPIPDLTGYITEGQVYVDRQLHNRQTRVSVWAKRPGQDQCFSLGQAPGTRLVSRFGPSSRYETHVSVWAKLQGQDQCLIWAKLQVRDPCLGLGQASGRDQCISLGQAPGARPVSRFGASFRGRDHCLGLGQAPGMRPMSRFGPSFRGKTSVSFGPSSRYETHVSVWAKLQGETSVSVWAKHQGRDSCLGLGQAPEARPVSRFGPSFRGQNQCLGLGQASEGETRVLVWGKRQVRDPCLSLVQELLPKA</sequence>
<evidence type="ECO:0000313" key="16">
    <source>
        <dbReference type="EMBL" id="KAK5619309.1"/>
    </source>
</evidence>
<dbReference type="GO" id="GO:0046961">
    <property type="term" value="F:proton-transporting ATPase activity, rotational mechanism"/>
    <property type="evidence" value="ECO:0007669"/>
    <property type="project" value="TreeGrafter"/>
</dbReference>
<feature type="domain" description="ATPase F1/V1/A1 complex alpha/beta subunit nucleotide-binding" evidence="14">
    <location>
        <begin position="156"/>
        <end position="371"/>
    </location>
</feature>
<dbReference type="EMBL" id="JAHHUM010000581">
    <property type="protein sequence ID" value="KAK5619309.1"/>
    <property type="molecule type" value="Genomic_DNA"/>
</dbReference>
<keyword evidence="8" id="KW-0968">Cytoplasmic vesicle</keyword>
<keyword evidence="7" id="KW-0406">Ion transport</keyword>
<dbReference type="PANTHER" id="PTHR43389">
    <property type="entry name" value="V-TYPE PROTON ATPASE SUBUNIT B"/>
    <property type="match status" value="1"/>
</dbReference>
<comment type="caution">
    <text evidence="16">The sequence shown here is derived from an EMBL/GenBank/DDBJ whole genome shotgun (WGS) entry which is preliminary data.</text>
</comment>
<dbReference type="GO" id="GO:0007035">
    <property type="term" value="P:vacuolar acidification"/>
    <property type="evidence" value="ECO:0007669"/>
    <property type="project" value="TreeGrafter"/>
</dbReference>
<dbReference type="AlphaFoldDB" id="A0AAV9SDH0"/>
<accession>A0AAV9SDH0</accession>
<dbReference type="Pfam" id="PF00006">
    <property type="entry name" value="ATP-synt_ab"/>
    <property type="match status" value="1"/>
</dbReference>
<dbReference type="InterPro" id="IPR004100">
    <property type="entry name" value="ATPase_F1/V1/A1_a/bsu_N"/>
</dbReference>
<dbReference type="InterPro" id="IPR027417">
    <property type="entry name" value="P-loop_NTPase"/>
</dbReference>
<proteinExistence type="inferred from homology"/>
<evidence type="ECO:0000313" key="17">
    <source>
        <dbReference type="Proteomes" id="UP001311232"/>
    </source>
</evidence>
<dbReference type="CDD" id="cd18118">
    <property type="entry name" value="ATP-synt_V_A-type_beta_N"/>
    <property type="match status" value="1"/>
</dbReference>
<evidence type="ECO:0000256" key="3">
    <source>
        <dbReference type="ARBA" id="ARBA00004223"/>
    </source>
</evidence>
<dbReference type="GO" id="GO:0016324">
    <property type="term" value="C:apical plasma membrane"/>
    <property type="evidence" value="ECO:0007669"/>
    <property type="project" value="UniProtKB-SubCell"/>
</dbReference>
<evidence type="ECO:0000256" key="1">
    <source>
        <dbReference type="ARBA" id="ARBA00004132"/>
    </source>
</evidence>
<comment type="similarity">
    <text evidence="4">Belongs to the ATPase alpha/beta chains family.</text>
</comment>
<dbReference type="PANTHER" id="PTHR43389:SF5">
    <property type="entry name" value="V-TYPE PROTON ATPASE SUBUNIT B, BRAIN ISOFORM"/>
    <property type="match status" value="1"/>
</dbReference>
<dbReference type="Proteomes" id="UP001311232">
    <property type="component" value="Unassembled WGS sequence"/>
</dbReference>
<evidence type="ECO:0000256" key="6">
    <source>
        <dbReference type="ARBA" id="ARBA00023018"/>
    </source>
</evidence>
<dbReference type="GO" id="GO:0046034">
    <property type="term" value="P:ATP metabolic process"/>
    <property type="evidence" value="ECO:0007669"/>
    <property type="project" value="InterPro"/>
</dbReference>
<comment type="function">
    <text evidence="12">Non-catalytic subunit of the V1 complex of vacuolar(H+)-ATPase (V-ATPase), a multisubunit enzyme composed of a peripheral complex (V1) that hydrolyzes ATP and a membrane integral complex (V0) that translocates protons. V-ATPase is responsible for acidifying and maintaining the pH of intracellular compartments and in some cell types, is targeted to the plasma membrane, where it is responsible for acidifying the extracellular environment. In renal intercalated cells, can partially compensate the lack of ATP6V1B1 and mediate secretion of protons (H+) into the urine under base-line conditions but not in conditions of acid load.</text>
</comment>
<name>A0AAV9SDH0_9TELE</name>
<keyword evidence="6" id="KW-0770">Synapse</keyword>
<dbReference type="InterPro" id="IPR000194">
    <property type="entry name" value="ATPase_F1/V1/A1_a/bsu_nucl-bd"/>
</dbReference>
<dbReference type="SUPFAM" id="SSF52540">
    <property type="entry name" value="P-loop containing nucleoside triphosphate hydrolases"/>
    <property type="match status" value="1"/>
</dbReference>
<dbReference type="GO" id="GO:0030136">
    <property type="term" value="C:clathrin-coated vesicle"/>
    <property type="evidence" value="ECO:0007669"/>
    <property type="project" value="UniProtKB-SubCell"/>
</dbReference>
<organism evidence="16 17">
    <name type="scientific">Crenichthys baileyi</name>
    <name type="common">White River springfish</name>
    <dbReference type="NCBI Taxonomy" id="28760"/>
    <lineage>
        <taxon>Eukaryota</taxon>
        <taxon>Metazoa</taxon>
        <taxon>Chordata</taxon>
        <taxon>Craniata</taxon>
        <taxon>Vertebrata</taxon>
        <taxon>Euteleostomi</taxon>
        <taxon>Actinopterygii</taxon>
        <taxon>Neopterygii</taxon>
        <taxon>Teleostei</taxon>
        <taxon>Neoteleostei</taxon>
        <taxon>Acanthomorphata</taxon>
        <taxon>Ovalentaria</taxon>
        <taxon>Atherinomorphae</taxon>
        <taxon>Cyprinodontiformes</taxon>
        <taxon>Goodeidae</taxon>
        <taxon>Crenichthys</taxon>
    </lineage>
</organism>
<keyword evidence="5" id="KW-0813">Transport</keyword>
<dbReference type="CDD" id="cd01135">
    <property type="entry name" value="V_A-ATPase_B"/>
    <property type="match status" value="1"/>
</dbReference>
<dbReference type="FunFam" id="3.40.50.12240:FF:000007">
    <property type="entry name" value="V-type proton ATPase subunit B, brain isoform"/>
    <property type="match status" value="1"/>
</dbReference>
<evidence type="ECO:0000256" key="12">
    <source>
        <dbReference type="ARBA" id="ARBA00045731"/>
    </source>
</evidence>
<evidence type="ECO:0000259" key="15">
    <source>
        <dbReference type="Pfam" id="PF02874"/>
    </source>
</evidence>
<evidence type="ECO:0000256" key="4">
    <source>
        <dbReference type="ARBA" id="ARBA00008936"/>
    </source>
</evidence>
<evidence type="ECO:0000256" key="13">
    <source>
        <dbReference type="ARBA" id="ARBA00046696"/>
    </source>
</evidence>
<gene>
    <name evidence="16" type="ORF">CRENBAI_015536</name>
</gene>
<feature type="domain" description="ATPase F1/V1/A1 complex alpha/beta subunit N-terminal" evidence="15">
    <location>
        <begin position="33"/>
        <end position="99"/>
    </location>
</feature>
<dbReference type="GO" id="GO:0005524">
    <property type="term" value="F:ATP binding"/>
    <property type="evidence" value="ECO:0007669"/>
    <property type="project" value="InterPro"/>
</dbReference>
<evidence type="ECO:0000256" key="7">
    <source>
        <dbReference type="ARBA" id="ARBA00023065"/>
    </source>
</evidence>
<reference evidence="16 17" key="1">
    <citation type="submission" date="2021-06" db="EMBL/GenBank/DDBJ databases">
        <authorList>
            <person name="Palmer J.M."/>
        </authorList>
    </citation>
    <scope>NUCLEOTIDE SEQUENCE [LARGE SCALE GENOMIC DNA]</scope>
    <source>
        <strain evidence="16 17">MEX-2019</strain>
        <tissue evidence="16">Muscle</tissue>
    </source>
</reference>
<dbReference type="Pfam" id="PF02874">
    <property type="entry name" value="ATP-synt_ab_N"/>
    <property type="match status" value="1"/>
</dbReference>
<dbReference type="GO" id="GO:0042470">
    <property type="term" value="C:melanosome"/>
    <property type="evidence" value="ECO:0007669"/>
    <property type="project" value="UniProtKB-SubCell"/>
</dbReference>
<dbReference type="NCBIfam" id="NF003235">
    <property type="entry name" value="PRK04196.1"/>
    <property type="match status" value="1"/>
</dbReference>
<dbReference type="Gene3D" id="3.40.50.12240">
    <property type="match status" value="1"/>
</dbReference>
<comment type="subcellular location">
    <subcellularLocation>
        <location evidence="2">Apical cell membrane</location>
    </subcellularLocation>
    <subcellularLocation>
        <location evidence="1">Cytoplasmic vesicle</location>
        <location evidence="1">Clathrin-coated vesicle</location>
    </subcellularLocation>
    <subcellularLocation>
        <location evidence="9">Cytoplasmic vesicle</location>
        <location evidence="9">Secretory vesicle</location>
        <location evidence="9">Synaptic vesicle membrane</location>
        <topology evidence="9">Peripheral membrane protein</topology>
    </subcellularLocation>
    <subcellularLocation>
        <location evidence="3">Melanosome</location>
    </subcellularLocation>
</comment>